<dbReference type="RefSeq" id="WP_013767194.1">
    <property type="nucleotide sequence ID" value="NC_015510.1"/>
</dbReference>
<evidence type="ECO:0000313" key="3">
    <source>
        <dbReference type="EMBL" id="AEE52656.1"/>
    </source>
</evidence>
<dbReference type="InterPro" id="IPR011519">
    <property type="entry name" value="UnbV_ASPIC"/>
</dbReference>
<sequence length="1096" mass="120903">MSARTLNLSWLIVAICSLFGCKKTDLLFEKITPAHSNIHFNNQLSPDATLNAFTFTNFYNGGGVGVGDFNRDGLPDLFFTGNQVSCELYLNRGDFQFESITEKAGLKTDRWCSGVSIVDINQDGWDDIYLSVAQGPGLKNAHNLLYINQKTSSPSFVESARAYGLDYNGFTTQSAFFDYDLDGDLDAFLLNTAPDLQNPSVLRRQMNNGFYPSTDKLLRNEGSDKAGHPVFVDVSAEAGIRFEGLGLGIAISDLNQDGYPDIYCSNDFMSSDILYLNQGDGTFKNVIQSATAHTSQFGMGLDAADLNNDAKIDLFQLDMLPEDNARQKQMLGKHDYDKKELSISPEYGYQLQYMRNMLQINTGNDAQGPVFSEMGLLAGVAKTDWSWATLLSDLDLDGHKDIFITTGYRKNITDLDFIHYYQGSTYFGSDASRAEVREKLLSQVPEVKLRNCAYRNLGDLGFENVAKAWGLDELSYANGAAYADLDQDGDLDLVVNNVDAEASVFKNQSRERQQQNYLKVAFQGPEGNRSGIGAVVKVWAQGKAQLYEHFPVRGYLSSVETGVLIGVGKHKVIDSVQVWWSKDLQETRYKVAANQSLIVKQAEAKPKVNDAAPTAKIFESLPQLLPYQHKASDFNDFNQTFALHKMLSKNGPAAAVGDLNGDGLNDVVFGGAYRGSPGNIFIQQKNGSFKALPGLNAAEVETGDLAIFDADGDGDQDILSVGAGNERPLDVKTAYQPILWLNDGQAQFTRTNQFPPLAVSSQTVRPFDYDGDGDLDLFIGGRQIPGAYPLAAASYLLRNDRGRFTDVSQKIAPDLAKLGLVCAALPLDIDQDKDTDLVLVGEWMPTTVLEYKNGRFFTKTLTNTEGWWNSLAAGDFDQDGDLDLLLGNEGLNTFYRASPTEPIQMLAKDFNQDGKVDPIMGYFIQGKCVPALPRDALNQQMVQFRRKYPLYAEYAKVGFADLFSKKERTDAQQLQAKELRSCYAENQGNGQFVLQALPLLAQQSPIFGFLVKDFDRDGHLDALATGNFYPNEGHMGRQDASRGIWLKGNGKGGFVVVANEQSGLSIPGDARRSYWIDATRFFTTVNGGEVLVQKIN</sequence>
<dbReference type="PROSITE" id="PS51257">
    <property type="entry name" value="PROKAR_LIPOPROTEIN"/>
    <property type="match status" value="1"/>
</dbReference>
<dbReference type="InterPro" id="IPR013517">
    <property type="entry name" value="FG-GAP"/>
</dbReference>
<dbReference type="InterPro" id="IPR028994">
    <property type="entry name" value="Integrin_alpha_N"/>
</dbReference>
<proteinExistence type="predicted"/>
<evidence type="ECO:0000313" key="4">
    <source>
        <dbReference type="Proteomes" id="UP000008461"/>
    </source>
</evidence>
<dbReference type="eggNOG" id="COG4888">
    <property type="taxonomic scope" value="Bacteria"/>
</dbReference>
<dbReference type="KEGG" id="hhy:Halhy_4823"/>
<keyword evidence="4" id="KW-1185">Reference proteome</keyword>
<dbReference type="Pfam" id="PF07593">
    <property type="entry name" value="UnbV_ASPIC"/>
    <property type="match status" value="1"/>
</dbReference>
<evidence type="ECO:0000256" key="1">
    <source>
        <dbReference type="ARBA" id="ARBA00022729"/>
    </source>
</evidence>
<gene>
    <name evidence="3" type="ordered locus">Halhy_4823</name>
</gene>
<reference evidence="3 4" key="1">
    <citation type="journal article" date="2011" name="Stand. Genomic Sci.">
        <title>Complete genome sequence of Haliscomenobacter hydrossis type strain (O).</title>
        <authorList>
            <consortium name="US DOE Joint Genome Institute (JGI-PGF)"/>
            <person name="Daligault H."/>
            <person name="Lapidus A."/>
            <person name="Zeytun A."/>
            <person name="Nolan M."/>
            <person name="Lucas S."/>
            <person name="Del Rio T.G."/>
            <person name="Tice H."/>
            <person name="Cheng J.F."/>
            <person name="Tapia R."/>
            <person name="Han C."/>
            <person name="Goodwin L."/>
            <person name="Pitluck S."/>
            <person name="Liolios K."/>
            <person name="Pagani I."/>
            <person name="Ivanova N."/>
            <person name="Huntemann M."/>
            <person name="Mavromatis K."/>
            <person name="Mikhailova N."/>
            <person name="Pati A."/>
            <person name="Chen A."/>
            <person name="Palaniappan K."/>
            <person name="Land M."/>
            <person name="Hauser L."/>
            <person name="Brambilla E.M."/>
            <person name="Rohde M."/>
            <person name="Verbarg S."/>
            <person name="Goker M."/>
            <person name="Bristow J."/>
            <person name="Eisen J.A."/>
            <person name="Markowitz V."/>
            <person name="Hugenholtz P."/>
            <person name="Kyrpides N.C."/>
            <person name="Klenk H.P."/>
            <person name="Woyke T."/>
        </authorList>
    </citation>
    <scope>NUCLEOTIDE SEQUENCE [LARGE SCALE GENOMIC DNA]</scope>
    <source>
        <strain evidence="4">ATCC 27775 / DSM 1100 / LMG 10767 / O</strain>
    </source>
</reference>
<evidence type="ECO:0000259" key="2">
    <source>
        <dbReference type="Pfam" id="PF07593"/>
    </source>
</evidence>
<organism evidence="3 4">
    <name type="scientific">Haliscomenobacter hydrossis (strain ATCC 27775 / DSM 1100 / LMG 10767 / O)</name>
    <dbReference type="NCBI Taxonomy" id="760192"/>
    <lineage>
        <taxon>Bacteria</taxon>
        <taxon>Pseudomonadati</taxon>
        <taxon>Bacteroidota</taxon>
        <taxon>Saprospiria</taxon>
        <taxon>Saprospirales</taxon>
        <taxon>Haliscomenobacteraceae</taxon>
        <taxon>Haliscomenobacter</taxon>
    </lineage>
</organism>
<dbReference type="EMBL" id="CP002691">
    <property type="protein sequence ID" value="AEE52656.1"/>
    <property type="molecule type" value="Genomic_DNA"/>
</dbReference>
<dbReference type="PANTHER" id="PTHR16026:SF0">
    <property type="entry name" value="CARTILAGE ACIDIC PROTEIN 1"/>
    <property type="match status" value="1"/>
</dbReference>
<dbReference type="Gene3D" id="2.130.10.130">
    <property type="entry name" value="Integrin alpha, N-terminal"/>
    <property type="match status" value="3"/>
</dbReference>
<protein>
    <submittedName>
        <fullName evidence="3">FG-GAP repeat protein</fullName>
    </submittedName>
</protein>
<dbReference type="PANTHER" id="PTHR16026">
    <property type="entry name" value="CARTILAGE ACIDIC PROTEIN 1"/>
    <property type="match status" value="1"/>
</dbReference>
<dbReference type="OrthoDB" id="1488345at2"/>
<feature type="domain" description="ASPIC/UnbV" evidence="2">
    <location>
        <begin position="531"/>
        <end position="597"/>
    </location>
</feature>
<reference key="2">
    <citation type="submission" date="2011-04" db="EMBL/GenBank/DDBJ databases">
        <title>Complete sequence of chromosome of Haliscomenobacter hydrossis DSM 1100.</title>
        <authorList>
            <consortium name="US DOE Joint Genome Institute (JGI-PGF)"/>
            <person name="Lucas S."/>
            <person name="Han J."/>
            <person name="Lapidus A."/>
            <person name="Bruce D."/>
            <person name="Goodwin L."/>
            <person name="Pitluck S."/>
            <person name="Peters L."/>
            <person name="Kyrpides N."/>
            <person name="Mavromatis K."/>
            <person name="Ivanova N."/>
            <person name="Ovchinnikova G."/>
            <person name="Pagani I."/>
            <person name="Daligault H."/>
            <person name="Detter J.C."/>
            <person name="Han C."/>
            <person name="Land M."/>
            <person name="Hauser L."/>
            <person name="Markowitz V."/>
            <person name="Cheng J.-F."/>
            <person name="Hugenholtz P."/>
            <person name="Woyke T."/>
            <person name="Wu D."/>
            <person name="Verbarg S."/>
            <person name="Frueling A."/>
            <person name="Brambilla E."/>
            <person name="Klenk H.-P."/>
            <person name="Eisen J.A."/>
        </authorList>
    </citation>
    <scope>NUCLEOTIDE SEQUENCE</scope>
    <source>
        <strain>DSM 1100</strain>
    </source>
</reference>
<name>F4KYW9_HALH1</name>
<dbReference type="Proteomes" id="UP000008461">
    <property type="component" value="Chromosome"/>
</dbReference>
<keyword evidence="1" id="KW-0732">Signal</keyword>
<dbReference type="AlphaFoldDB" id="F4KYW9"/>
<dbReference type="Pfam" id="PF13517">
    <property type="entry name" value="FG-GAP_3"/>
    <property type="match status" value="4"/>
</dbReference>
<accession>F4KYW9</accession>
<dbReference type="STRING" id="760192.Halhy_4823"/>
<dbReference type="InterPro" id="IPR027039">
    <property type="entry name" value="Crtac1"/>
</dbReference>
<dbReference type="SUPFAM" id="SSF69318">
    <property type="entry name" value="Integrin alpha N-terminal domain"/>
    <property type="match status" value="3"/>
</dbReference>
<dbReference type="HOGENOM" id="CLU_281416_0_0_10"/>